<dbReference type="InterPro" id="IPR014710">
    <property type="entry name" value="RmlC-like_jellyroll"/>
</dbReference>
<evidence type="ECO:0000256" key="1">
    <source>
        <dbReference type="SAM" id="Phobius"/>
    </source>
</evidence>
<sequence length="481" mass="54053">MKFFFKRPKLFLLVLALLNYALGHLMSNTLGTPWGWQETHLNLDKLPVLSDILSALQFALFAFTLDCVFRISVLRMNARKRHRQIPAVLVQAGTILIYTLIGLLGFILLYDQSISTLLAASGALGLAVGYAFRDLIADVAASITLQADHLIAIGDWVEYSENGNLVSAQIKEMDRRYVSLETNGDLRVFRIPNNRFLALQFTNISQQTQQSIREAVLQLDIQYNEDRILEILNAALEYVCRNNPEFTGWFRNYVTLVQTGSVTYKIRYECASDYSANQSKHLVLKSILRFLKSSGISLESSILVQSVSSLHSSHFPPLQNVYPFGILKVLSEEEVVKLSDNAISLHYNAGQQIISRGEMADSMYIIAEGILEVVAYKDNGEKVILASLWPGDCVGEMSLLTGEPRSADVFARDNAHLIEIRKQDLAPILQAKPILVERISSLLAMRMAQNEKTLSLANQQEAVNERRQTLTKKIMSFFSKL</sequence>
<dbReference type="InterPro" id="IPR018490">
    <property type="entry name" value="cNMP-bd_dom_sf"/>
</dbReference>
<dbReference type="PROSITE" id="PS50042">
    <property type="entry name" value="CNMP_BINDING_3"/>
    <property type="match status" value="1"/>
</dbReference>
<accession>A0A210RY20</accession>
<dbReference type="Gene3D" id="2.60.120.10">
    <property type="entry name" value="Jelly Rolls"/>
    <property type="match status" value="1"/>
</dbReference>
<dbReference type="SUPFAM" id="SSF51206">
    <property type="entry name" value="cAMP-binding domain-like"/>
    <property type="match status" value="1"/>
</dbReference>
<dbReference type="GO" id="GO:0016020">
    <property type="term" value="C:membrane"/>
    <property type="evidence" value="ECO:0007669"/>
    <property type="project" value="InterPro"/>
</dbReference>
<dbReference type="CDD" id="cd00038">
    <property type="entry name" value="CAP_ED"/>
    <property type="match status" value="1"/>
</dbReference>
<keyword evidence="1" id="KW-0472">Membrane</keyword>
<dbReference type="SMART" id="SM00100">
    <property type="entry name" value="cNMP"/>
    <property type="match status" value="1"/>
</dbReference>
<dbReference type="PROSITE" id="PS00888">
    <property type="entry name" value="CNMP_BINDING_1"/>
    <property type="match status" value="1"/>
</dbReference>
<dbReference type="SUPFAM" id="SSF50182">
    <property type="entry name" value="Sm-like ribonucleoproteins"/>
    <property type="match status" value="1"/>
</dbReference>
<keyword evidence="1" id="KW-0812">Transmembrane</keyword>
<dbReference type="InterPro" id="IPR018488">
    <property type="entry name" value="cNMP-bd_CS"/>
</dbReference>
<dbReference type="PROSITE" id="PS00889">
    <property type="entry name" value="CNMP_BINDING_2"/>
    <property type="match status" value="1"/>
</dbReference>
<dbReference type="InterPro" id="IPR010920">
    <property type="entry name" value="LSM_dom_sf"/>
</dbReference>
<feature type="transmembrane region" description="Helical" evidence="1">
    <location>
        <begin position="52"/>
        <end position="73"/>
    </location>
</feature>
<feature type="domain" description="Cyclic nucleotide-binding" evidence="2">
    <location>
        <begin position="326"/>
        <end position="446"/>
    </location>
</feature>
<dbReference type="Gene3D" id="1.10.287.1260">
    <property type="match status" value="1"/>
</dbReference>
<protein>
    <recommendedName>
        <fullName evidence="2">Cyclic nucleotide-binding domain-containing protein</fullName>
    </recommendedName>
</protein>
<comment type="caution">
    <text evidence="3">The sequence shown here is derived from an EMBL/GenBank/DDBJ whole genome shotgun (WGS) entry which is preliminary data.</text>
</comment>
<proteinExistence type="predicted"/>
<dbReference type="GO" id="GO:0008381">
    <property type="term" value="F:mechanosensitive monoatomic ion channel activity"/>
    <property type="evidence" value="ECO:0007669"/>
    <property type="project" value="UniProtKB-ARBA"/>
</dbReference>
<dbReference type="InterPro" id="IPR050397">
    <property type="entry name" value="Env_Response_Regulators"/>
</dbReference>
<reference evidence="3 4" key="1">
    <citation type="submission" date="2017-03" db="EMBL/GenBank/DDBJ databases">
        <title>New species Polynucleobacter sp. MWH-EgelM1-30-B4.</title>
        <authorList>
            <person name="Hahn M.W."/>
        </authorList>
    </citation>
    <scope>NUCLEOTIDE SEQUENCE [LARGE SCALE GENOMIC DNA]</scope>
    <source>
        <strain evidence="3 4">MWH-EgelM1-30-B4</strain>
    </source>
</reference>
<dbReference type="InterPro" id="IPR006685">
    <property type="entry name" value="MscS_channel_2nd"/>
</dbReference>
<evidence type="ECO:0000259" key="2">
    <source>
        <dbReference type="PROSITE" id="PS50042"/>
    </source>
</evidence>
<name>A0A210RY20_9BURK</name>
<dbReference type="EMBL" id="NAIA01000003">
    <property type="protein sequence ID" value="OWF65886.1"/>
    <property type="molecule type" value="Genomic_DNA"/>
</dbReference>
<dbReference type="AlphaFoldDB" id="A0A210RY20"/>
<feature type="transmembrane region" description="Helical" evidence="1">
    <location>
        <begin position="85"/>
        <end position="108"/>
    </location>
</feature>
<dbReference type="GO" id="GO:0005829">
    <property type="term" value="C:cytosol"/>
    <property type="evidence" value="ECO:0007669"/>
    <property type="project" value="TreeGrafter"/>
</dbReference>
<gene>
    <name evidence="3" type="ORF">B6A14_09005</name>
</gene>
<organism evidence="3 4">
    <name type="scientific">Polynucleobacter hirudinilacicola</name>
    <dbReference type="NCBI Taxonomy" id="1743166"/>
    <lineage>
        <taxon>Bacteria</taxon>
        <taxon>Pseudomonadati</taxon>
        <taxon>Pseudomonadota</taxon>
        <taxon>Betaproteobacteria</taxon>
        <taxon>Burkholderiales</taxon>
        <taxon>Burkholderiaceae</taxon>
        <taxon>Polynucleobacter</taxon>
    </lineage>
</organism>
<evidence type="ECO:0000313" key="4">
    <source>
        <dbReference type="Proteomes" id="UP000196880"/>
    </source>
</evidence>
<keyword evidence="4" id="KW-1185">Reference proteome</keyword>
<dbReference type="Proteomes" id="UP000196880">
    <property type="component" value="Unassembled WGS sequence"/>
</dbReference>
<dbReference type="PANTHER" id="PTHR24567">
    <property type="entry name" value="CRP FAMILY TRANSCRIPTIONAL REGULATORY PROTEIN"/>
    <property type="match status" value="1"/>
</dbReference>
<dbReference type="GO" id="GO:0003700">
    <property type="term" value="F:DNA-binding transcription factor activity"/>
    <property type="evidence" value="ECO:0007669"/>
    <property type="project" value="TreeGrafter"/>
</dbReference>
<dbReference type="PRINTS" id="PR00103">
    <property type="entry name" value="CAMPKINASE"/>
</dbReference>
<dbReference type="Pfam" id="PF00924">
    <property type="entry name" value="MS_channel_2nd"/>
    <property type="match status" value="1"/>
</dbReference>
<dbReference type="PANTHER" id="PTHR24567:SF68">
    <property type="entry name" value="DNA-BINDING TRANSCRIPTIONAL DUAL REGULATOR CRP"/>
    <property type="match status" value="1"/>
</dbReference>
<dbReference type="InterPro" id="IPR000595">
    <property type="entry name" value="cNMP-bd_dom"/>
</dbReference>
<evidence type="ECO:0000313" key="3">
    <source>
        <dbReference type="EMBL" id="OWF65886.1"/>
    </source>
</evidence>
<keyword evidence="1" id="KW-1133">Transmembrane helix</keyword>
<dbReference type="Pfam" id="PF00027">
    <property type="entry name" value="cNMP_binding"/>
    <property type="match status" value="1"/>
</dbReference>